<dbReference type="EMBL" id="JALJOS010000038">
    <property type="protein sequence ID" value="KAK9821383.1"/>
    <property type="molecule type" value="Genomic_DNA"/>
</dbReference>
<sequence>MQRIPYEGNSRSMRILGPAPVDLLPPPSSSDWAQARSGPFSGPSSPQMGAHIFPSLLQQTLHQPTTHSSASAAADGPNMGLPPLGVPVPGPLSGFPDTRLPPVHVHSSGNSFGAQPTRSFTSNALPSAPRQNPQSRFNPTVRPMQPMQPLVSAAPLLVSRDDSLAVESSFFSLSSQHTDRGYGPPHDDDLARMGSYSGSEIVGGPQVLGFHPPGQAHRLQHSSQGSENVAMYQNVAADPGWDGPISHPGAAQDGSMRSFRDRAGNQLGATRSMRIQRGPPKRHASGMSARSLEMAKVGHYSRHEAAQEAAMAAAQVIKADMPPPPKTGPGDLKNPALTAKLFAADICTRLFCIPIVLVLIILTLIIADGCLLAAFHLRANISLESALAIVFAINVFFALLILGLIVRPINFEIFSWLAAKVSSNDDDEESEDGEWAERLLGMQDKLPENLQPAFKTVVGKLQKKQAPEQESPSDTPTAEQRGDFERESAQPGQGGDEEEGGAKKGGGAPSPEPQSKAQKLWAAFGKMTGLGKQSSMQGGKPGGAASGNQGDAGPERPREQRGPGHGTRQNILDTATSSEGDFMQGVPVRTIVPTSQRTRLAPTATGSAMLHEAYSGLNFV</sequence>
<feature type="region of interest" description="Disordered" evidence="1">
    <location>
        <begin position="530"/>
        <end position="583"/>
    </location>
</feature>
<feature type="compositionally biased region" description="Basic and acidic residues" evidence="1">
    <location>
        <begin position="177"/>
        <end position="191"/>
    </location>
</feature>
<feature type="transmembrane region" description="Helical" evidence="2">
    <location>
        <begin position="355"/>
        <end position="375"/>
    </location>
</feature>
<dbReference type="Proteomes" id="UP001438707">
    <property type="component" value="Unassembled WGS sequence"/>
</dbReference>
<feature type="compositionally biased region" description="Polar residues" evidence="1">
    <location>
        <begin position="56"/>
        <end position="71"/>
    </location>
</feature>
<comment type="caution">
    <text evidence="3">The sequence shown here is derived from an EMBL/GenBank/DDBJ whole genome shotgun (WGS) entry which is preliminary data.</text>
</comment>
<evidence type="ECO:0000256" key="2">
    <source>
        <dbReference type="SAM" id="Phobius"/>
    </source>
</evidence>
<gene>
    <name evidence="3" type="ORF">WJX74_006920</name>
</gene>
<accession>A0AAW1QJD4</accession>
<organism evidence="3 4">
    <name type="scientific">Apatococcus lobatus</name>
    <dbReference type="NCBI Taxonomy" id="904363"/>
    <lineage>
        <taxon>Eukaryota</taxon>
        <taxon>Viridiplantae</taxon>
        <taxon>Chlorophyta</taxon>
        <taxon>core chlorophytes</taxon>
        <taxon>Trebouxiophyceae</taxon>
        <taxon>Chlorellales</taxon>
        <taxon>Chlorellaceae</taxon>
        <taxon>Apatococcus</taxon>
    </lineage>
</organism>
<keyword evidence="2" id="KW-1133">Transmembrane helix</keyword>
<evidence type="ECO:0000313" key="3">
    <source>
        <dbReference type="EMBL" id="KAK9821383.1"/>
    </source>
</evidence>
<keyword evidence="2" id="KW-0472">Membrane</keyword>
<feature type="region of interest" description="Disordered" evidence="1">
    <location>
        <begin position="267"/>
        <end position="288"/>
    </location>
</feature>
<evidence type="ECO:0000256" key="1">
    <source>
        <dbReference type="SAM" id="MobiDB-lite"/>
    </source>
</evidence>
<feature type="compositionally biased region" description="Basic and acidic residues" evidence="1">
    <location>
        <begin position="553"/>
        <end position="562"/>
    </location>
</feature>
<dbReference type="AlphaFoldDB" id="A0AAW1QJD4"/>
<name>A0AAW1QJD4_9CHLO</name>
<feature type="compositionally biased region" description="Polar residues" evidence="1">
    <location>
        <begin position="107"/>
        <end position="138"/>
    </location>
</feature>
<keyword evidence="2" id="KW-0812">Transmembrane</keyword>
<keyword evidence="4" id="KW-1185">Reference proteome</keyword>
<evidence type="ECO:0000313" key="4">
    <source>
        <dbReference type="Proteomes" id="UP001438707"/>
    </source>
</evidence>
<feature type="transmembrane region" description="Helical" evidence="2">
    <location>
        <begin position="387"/>
        <end position="406"/>
    </location>
</feature>
<feature type="region of interest" description="Disordered" evidence="1">
    <location>
        <begin position="458"/>
        <end position="517"/>
    </location>
</feature>
<protein>
    <submittedName>
        <fullName evidence="3">Uncharacterized protein</fullName>
    </submittedName>
</protein>
<feature type="region of interest" description="Disordered" evidence="1">
    <location>
        <begin position="174"/>
        <end position="225"/>
    </location>
</feature>
<reference evidence="3 4" key="1">
    <citation type="journal article" date="2024" name="Nat. Commun.">
        <title>Phylogenomics reveals the evolutionary origins of lichenization in chlorophyte algae.</title>
        <authorList>
            <person name="Puginier C."/>
            <person name="Libourel C."/>
            <person name="Otte J."/>
            <person name="Skaloud P."/>
            <person name="Haon M."/>
            <person name="Grisel S."/>
            <person name="Petersen M."/>
            <person name="Berrin J.G."/>
            <person name="Delaux P.M."/>
            <person name="Dal Grande F."/>
            <person name="Keller J."/>
        </authorList>
    </citation>
    <scope>NUCLEOTIDE SEQUENCE [LARGE SCALE GENOMIC DNA]</scope>
    <source>
        <strain evidence="3 4">SAG 2145</strain>
    </source>
</reference>
<feature type="compositionally biased region" description="Polar residues" evidence="1">
    <location>
        <begin position="567"/>
        <end position="579"/>
    </location>
</feature>
<proteinExistence type="predicted"/>
<feature type="region of interest" description="Disordered" evidence="1">
    <location>
        <begin position="1"/>
        <end position="145"/>
    </location>
</feature>
<feature type="compositionally biased region" description="Polar residues" evidence="1">
    <location>
        <begin position="468"/>
        <end position="478"/>
    </location>
</feature>